<dbReference type="EMBL" id="JAGKQM010000019">
    <property type="protein sequence ID" value="KAH0860140.1"/>
    <property type="molecule type" value="Genomic_DNA"/>
</dbReference>
<sequence>MSYNNYLDVDSAWNCVSDSENPRCAVMKHTNPGEVYWLAVIADPGSTFGSIEAANVKADKGFFATKRKDIYCVADHKLTICFTHNIVLSEIQYNPVVIERDMFRFLSFQDFERYHRRMKVINGPSLSKRWATDEFYNKFNNPLATPTPAVVLVTSVNTKLIGGKTYHAEISVYDNGENATFVHLGDTGTELTRRHASELIDNYFEMEPAAQGLQLCQVNLSRRVTCMRKLSAQDVTEPATIQQSNPCCLIAP</sequence>
<reference evidence="1 2" key="1">
    <citation type="submission" date="2021-05" db="EMBL/GenBank/DDBJ databases">
        <title>Genome Assembly of Synthetic Allotetraploid Brassica napus Reveals Homoeologous Exchanges between Subgenomes.</title>
        <authorList>
            <person name="Davis J.T."/>
        </authorList>
    </citation>
    <scope>NUCLEOTIDE SEQUENCE [LARGE SCALE GENOMIC DNA]</scope>
    <source>
        <strain evidence="2">cv. Da-Ae</strain>
        <tissue evidence="1">Seedling</tissue>
    </source>
</reference>
<keyword evidence="2" id="KW-1185">Reference proteome</keyword>
<dbReference type="InterPro" id="IPR016193">
    <property type="entry name" value="Cytidine_deaminase-like"/>
</dbReference>
<organism evidence="1 2">
    <name type="scientific">Brassica napus</name>
    <name type="common">Rape</name>
    <dbReference type="NCBI Taxonomy" id="3708"/>
    <lineage>
        <taxon>Eukaryota</taxon>
        <taxon>Viridiplantae</taxon>
        <taxon>Streptophyta</taxon>
        <taxon>Embryophyta</taxon>
        <taxon>Tracheophyta</taxon>
        <taxon>Spermatophyta</taxon>
        <taxon>Magnoliopsida</taxon>
        <taxon>eudicotyledons</taxon>
        <taxon>Gunneridae</taxon>
        <taxon>Pentapetalae</taxon>
        <taxon>rosids</taxon>
        <taxon>malvids</taxon>
        <taxon>Brassicales</taxon>
        <taxon>Brassicaceae</taxon>
        <taxon>Brassiceae</taxon>
        <taxon>Brassica</taxon>
    </lineage>
</organism>
<evidence type="ECO:0000313" key="1">
    <source>
        <dbReference type="EMBL" id="KAH0860140.1"/>
    </source>
</evidence>
<dbReference type="SUPFAM" id="SSF53927">
    <property type="entry name" value="Cytidine deaminase-like"/>
    <property type="match status" value="1"/>
</dbReference>
<protein>
    <submittedName>
        <fullName evidence="1">Uncharacterized protein</fullName>
    </submittedName>
</protein>
<proteinExistence type="predicted"/>
<dbReference type="Pfam" id="PF01808">
    <property type="entry name" value="AICARFT_IMPCHas"/>
    <property type="match status" value="1"/>
</dbReference>
<dbReference type="InterPro" id="IPR002695">
    <property type="entry name" value="PurH-like"/>
</dbReference>
<name>A0ABQ7XW06_BRANA</name>
<dbReference type="Gene3D" id="3.40.140.20">
    <property type="match status" value="1"/>
</dbReference>
<dbReference type="InterPro" id="IPR024051">
    <property type="entry name" value="AICAR_Tfase_dup_dom_sf"/>
</dbReference>
<dbReference type="PANTHER" id="PTHR11692:SF0">
    <property type="entry name" value="BIFUNCTIONAL PURINE BIOSYNTHESIS PROTEIN ATIC"/>
    <property type="match status" value="1"/>
</dbReference>
<dbReference type="PANTHER" id="PTHR11692">
    <property type="entry name" value="BIFUNCTIONAL PURINE BIOSYNTHESIS PROTEIN PURH"/>
    <property type="match status" value="1"/>
</dbReference>
<comment type="caution">
    <text evidence="1">The sequence shown here is derived from an EMBL/GenBank/DDBJ whole genome shotgun (WGS) entry which is preliminary data.</text>
</comment>
<gene>
    <name evidence="1" type="ORF">HID58_088401</name>
</gene>
<evidence type="ECO:0000313" key="2">
    <source>
        <dbReference type="Proteomes" id="UP000824890"/>
    </source>
</evidence>
<dbReference type="Proteomes" id="UP000824890">
    <property type="component" value="Unassembled WGS sequence"/>
</dbReference>
<accession>A0ABQ7XW06</accession>